<dbReference type="InterPro" id="IPR002528">
    <property type="entry name" value="MATE_fam"/>
</dbReference>
<evidence type="ECO:0008006" key="9">
    <source>
        <dbReference type="Google" id="ProtNLM"/>
    </source>
</evidence>
<feature type="transmembrane region" description="Helical" evidence="6">
    <location>
        <begin position="260"/>
        <end position="285"/>
    </location>
</feature>
<accession>A0A3E2GY36</accession>
<dbReference type="AlphaFoldDB" id="A0A3E2GY36"/>
<dbReference type="STRING" id="5539.A0A3E2GY36"/>
<feature type="non-terminal residue" evidence="7">
    <location>
        <position position="1"/>
    </location>
</feature>
<dbReference type="GO" id="GO:0016020">
    <property type="term" value="C:membrane"/>
    <property type="evidence" value="ECO:0007669"/>
    <property type="project" value="UniProtKB-SubCell"/>
</dbReference>
<dbReference type="GO" id="GO:1990961">
    <property type="term" value="P:xenobiotic detoxification by transmembrane export across the plasma membrane"/>
    <property type="evidence" value="ECO:0007669"/>
    <property type="project" value="InterPro"/>
</dbReference>
<evidence type="ECO:0000256" key="3">
    <source>
        <dbReference type="ARBA" id="ARBA00022692"/>
    </source>
</evidence>
<evidence type="ECO:0000313" key="7">
    <source>
        <dbReference type="EMBL" id="RFU26011.1"/>
    </source>
</evidence>
<feature type="transmembrane region" description="Helical" evidence="6">
    <location>
        <begin position="157"/>
        <end position="175"/>
    </location>
</feature>
<evidence type="ECO:0000313" key="8">
    <source>
        <dbReference type="Proteomes" id="UP000258309"/>
    </source>
</evidence>
<feature type="transmembrane region" description="Helical" evidence="6">
    <location>
        <begin position="73"/>
        <end position="94"/>
    </location>
</feature>
<organism evidence="7 8">
    <name type="scientific">Scytalidium lignicola</name>
    <name type="common">Hyphomycete</name>
    <dbReference type="NCBI Taxonomy" id="5539"/>
    <lineage>
        <taxon>Eukaryota</taxon>
        <taxon>Fungi</taxon>
        <taxon>Dikarya</taxon>
        <taxon>Ascomycota</taxon>
        <taxon>Pezizomycotina</taxon>
        <taxon>Leotiomycetes</taxon>
        <taxon>Leotiomycetes incertae sedis</taxon>
        <taxon>Scytalidium</taxon>
    </lineage>
</organism>
<evidence type="ECO:0000256" key="4">
    <source>
        <dbReference type="ARBA" id="ARBA00022989"/>
    </source>
</evidence>
<sequence length="474" mass="51387">MDERTSLLGNPPHNEVITRQRYDSEKLRYSPELRLLTHATIPIALTFALQNIVQALSTFIVGGRGTFELSVASYGYMFTQVTGAMVAIGGATALDTLCSQAITSADYHPHISGQYLQRGIIILAALYLVFIAPLWWFSGHLFIALGQEPDFAMETCFFLRVFIPGGLLQVPAECFKKFLQVQGHSYPVGWIIIISSAIGVVANIILVNIAGLGLLGAPLAHTVYHLSSLVCLVLYSIVNKEVRKCWCGFTIGSLQDWTRFLKLAVPGILTVATEGWSFEIIAMMATRLDPISIAAQGIIMTSDIILYTLPLGLGVAASHRIGNLLGAENGQGARFAVRGPYIVACVLGFIEFVAILSVQNSYGYIFSKDESVVRQVARVLPLMACFQVLDLANNGASGILRGAGKVHVAGFCNILAYYGAGLTTSWYLCFHRDLGVFGLWAGIITGSGTLLVSQTAFIATIKWDHEAKKIGRLS</sequence>
<dbReference type="CDD" id="cd13132">
    <property type="entry name" value="MATE_eukaryotic"/>
    <property type="match status" value="1"/>
</dbReference>
<evidence type="ECO:0000256" key="6">
    <source>
        <dbReference type="SAM" id="Phobius"/>
    </source>
</evidence>
<feature type="transmembrane region" description="Helical" evidence="6">
    <location>
        <begin position="434"/>
        <end position="459"/>
    </location>
</feature>
<feature type="transmembrane region" description="Helical" evidence="6">
    <location>
        <begin position="35"/>
        <end position="53"/>
    </location>
</feature>
<keyword evidence="3 6" id="KW-0812">Transmembrane</keyword>
<reference evidence="7 8" key="1">
    <citation type="submission" date="2018-05" db="EMBL/GenBank/DDBJ databases">
        <title>Draft genome sequence of Scytalidium lignicola DSM 105466, a ubiquitous saprotrophic fungus.</title>
        <authorList>
            <person name="Buettner E."/>
            <person name="Gebauer A.M."/>
            <person name="Hofrichter M."/>
            <person name="Liers C."/>
            <person name="Kellner H."/>
        </authorList>
    </citation>
    <scope>NUCLEOTIDE SEQUENCE [LARGE SCALE GENOMIC DNA]</scope>
    <source>
        <strain evidence="7 8">DSM 105466</strain>
    </source>
</reference>
<keyword evidence="8" id="KW-1185">Reference proteome</keyword>
<dbReference type="PANTHER" id="PTHR11206">
    <property type="entry name" value="MULTIDRUG RESISTANCE PROTEIN"/>
    <property type="match status" value="1"/>
</dbReference>
<dbReference type="NCBIfam" id="TIGR00797">
    <property type="entry name" value="matE"/>
    <property type="match status" value="1"/>
</dbReference>
<name>A0A3E2GY36_SCYLI</name>
<feature type="non-terminal residue" evidence="7">
    <location>
        <position position="474"/>
    </location>
</feature>
<comment type="similarity">
    <text evidence="2">Belongs to the multi antimicrobial extrusion (MATE) (TC 2.A.66.1) family.</text>
</comment>
<keyword evidence="5 6" id="KW-0472">Membrane</keyword>
<feature type="transmembrane region" description="Helical" evidence="6">
    <location>
        <begin position="291"/>
        <end position="315"/>
    </location>
</feature>
<comment type="subcellular location">
    <subcellularLocation>
        <location evidence="1">Membrane</location>
        <topology evidence="1">Multi-pass membrane protein</topology>
    </subcellularLocation>
</comment>
<dbReference type="EMBL" id="NCSJ02000290">
    <property type="protein sequence ID" value="RFU26011.1"/>
    <property type="molecule type" value="Genomic_DNA"/>
</dbReference>
<comment type="caution">
    <text evidence="7">The sequence shown here is derived from an EMBL/GenBank/DDBJ whole genome shotgun (WGS) entry which is preliminary data.</text>
</comment>
<feature type="transmembrane region" description="Helical" evidence="6">
    <location>
        <begin position="222"/>
        <end position="239"/>
    </location>
</feature>
<dbReference type="OMA" id="IAMAFNT"/>
<feature type="transmembrane region" description="Helical" evidence="6">
    <location>
        <begin position="115"/>
        <end position="137"/>
    </location>
</feature>
<dbReference type="Pfam" id="PF01554">
    <property type="entry name" value="MatE"/>
    <property type="match status" value="2"/>
</dbReference>
<evidence type="ECO:0000256" key="2">
    <source>
        <dbReference type="ARBA" id="ARBA00010199"/>
    </source>
</evidence>
<feature type="transmembrane region" description="Helical" evidence="6">
    <location>
        <begin position="187"/>
        <end position="210"/>
    </location>
</feature>
<evidence type="ECO:0000256" key="1">
    <source>
        <dbReference type="ARBA" id="ARBA00004141"/>
    </source>
</evidence>
<dbReference type="InterPro" id="IPR045069">
    <property type="entry name" value="MATE_euk"/>
</dbReference>
<feature type="transmembrane region" description="Helical" evidence="6">
    <location>
        <begin position="408"/>
        <end position="428"/>
    </location>
</feature>
<gene>
    <name evidence="7" type="ORF">B7463_g10309</name>
</gene>
<feature type="transmembrane region" description="Helical" evidence="6">
    <location>
        <begin position="335"/>
        <end position="356"/>
    </location>
</feature>
<evidence type="ECO:0000256" key="5">
    <source>
        <dbReference type="ARBA" id="ARBA00023136"/>
    </source>
</evidence>
<dbReference type="OrthoDB" id="2126698at2759"/>
<keyword evidence="4 6" id="KW-1133">Transmembrane helix</keyword>
<proteinExistence type="inferred from homology"/>
<dbReference type="GO" id="GO:0042910">
    <property type="term" value="F:xenobiotic transmembrane transporter activity"/>
    <property type="evidence" value="ECO:0007669"/>
    <property type="project" value="InterPro"/>
</dbReference>
<dbReference type="GO" id="GO:0015297">
    <property type="term" value="F:antiporter activity"/>
    <property type="evidence" value="ECO:0007669"/>
    <property type="project" value="InterPro"/>
</dbReference>
<dbReference type="Proteomes" id="UP000258309">
    <property type="component" value="Unassembled WGS sequence"/>
</dbReference>
<protein>
    <recommendedName>
        <fullName evidence="9">MATE efflux family protein</fullName>
    </recommendedName>
</protein>